<comment type="caution">
    <text evidence="1">The sequence shown here is derived from an EMBL/GenBank/DDBJ whole genome shotgun (WGS) entry which is preliminary data.</text>
</comment>
<gene>
    <name evidence="1" type="ORF">SDC9_138019</name>
</gene>
<evidence type="ECO:0000313" key="1">
    <source>
        <dbReference type="EMBL" id="MPM90896.1"/>
    </source>
</evidence>
<dbReference type="AlphaFoldDB" id="A0A645DNM3"/>
<name>A0A645DNM3_9ZZZZ</name>
<protein>
    <submittedName>
        <fullName evidence="1">Uncharacterized protein</fullName>
    </submittedName>
</protein>
<sequence>MLQNFIDQPDTKGICLSLFQHVVIPISPVGKIGQFIDIGIRTLFPLIVKKGFVPLDRPAARKIIHHFFVAFQCMSRVVSVMIFHQVVLQIGYPVGVLYKAKFII</sequence>
<organism evidence="1">
    <name type="scientific">bioreactor metagenome</name>
    <dbReference type="NCBI Taxonomy" id="1076179"/>
    <lineage>
        <taxon>unclassified sequences</taxon>
        <taxon>metagenomes</taxon>
        <taxon>ecological metagenomes</taxon>
    </lineage>
</organism>
<proteinExistence type="predicted"/>
<dbReference type="EMBL" id="VSSQ01038037">
    <property type="protein sequence ID" value="MPM90896.1"/>
    <property type="molecule type" value="Genomic_DNA"/>
</dbReference>
<accession>A0A645DNM3</accession>
<reference evidence="1" key="1">
    <citation type="submission" date="2019-08" db="EMBL/GenBank/DDBJ databases">
        <authorList>
            <person name="Kucharzyk K."/>
            <person name="Murdoch R.W."/>
            <person name="Higgins S."/>
            <person name="Loffler F."/>
        </authorList>
    </citation>
    <scope>NUCLEOTIDE SEQUENCE</scope>
</reference>